<dbReference type="GO" id="GO:0006032">
    <property type="term" value="P:chitin catabolic process"/>
    <property type="evidence" value="ECO:0007669"/>
    <property type="project" value="UniProtKB-KW"/>
</dbReference>
<dbReference type="EMBL" id="JAOQAV010000318">
    <property type="protein sequence ID" value="KAJ4175800.1"/>
    <property type="molecule type" value="Genomic_DNA"/>
</dbReference>
<dbReference type="PROSITE" id="PS50941">
    <property type="entry name" value="CHIT_BIND_I_2"/>
    <property type="match status" value="2"/>
</dbReference>
<dbReference type="GO" id="GO:0005576">
    <property type="term" value="C:extracellular region"/>
    <property type="evidence" value="ECO:0007669"/>
    <property type="project" value="UniProtKB-SubCell"/>
</dbReference>
<keyword evidence="10" id="KW-0325">Glycoprotein</keyword>
<evidence type="ECO:0000259" key="19">
    <source>
        <dbReference type="PROSITE" id="PS51910"/>
    </source>
</evidence>
<dbReference type="InterPro" id="IPR001223">
    <property type="entry name" value="Glyco_hydro18_cat"/>
</dbReference>
<evidence type="ECO:0000256" key="3">
    <source>
        <dbReference type="ARBA" id="ARBA00008682"/>
    </source>
</evidence>
<evidence type="ECO:0000256" key="11">
    <source>
        <dbReference type="ARBA" id="ARBA00023277"/>
    </source>
</evidence>
<dbReference type="PANTHER" id="PTHR11177:SF397">
    <property type="entry name" value="CHITINASE"/>
    <property type="match status" value="1"/>
</dbReference>
<evidence type="ECO:0000256" key="8">
    <source>
        <dbReference type="ARBA" id="ARBA00022801"/>
    </source>
</evidence>
<evidence type="ECO:0000256" key="14">
    <source>
        <dbReference type="PROSITE-ProRule" id="PRU00261"/>
    </source>
</evidence>
<dbReference type="PANTHER" id="PTHR11177">
    <property type="entry name" value="CHITINASE"/>
    <property type="match status" value="1"/>
</dbReference>
<keyword evidence="11" id="KW-0119">Carbohydrate metabolism</keyword>
<evidence type="ECO:0000256" key="9">
    <source>
        <dbReference type="ARBA" id="ARBA00023024"/>
    </source>
</evidence>
<keyword evidence="13" id="KW-0624">Polysaccharide degradation</keyword>
<dbReference type="Gene3D" id="3.30.60.10">
    <property type="entry name" value="Endochitinase-like"/>
    <property type="match status" value="2"/>
</dbReference>
<dbReference type="GO" id="GO:0008843">
    <property type="term" value="F:endochitinase activity"/>
    <property type="evidence" value="ECO:0007669"/>
    <property type="project" value="UniProtKB-EC"/>
</dbReference>
<feature type="domain" description="Chitin-binding type-1" evidence="18">
    <location>
        <begin position="121"/>
        <end position="164"/>
    </location>
</feature>
<evidence type="ECO:0000256" key="5">
    <source>
        <dbReference type="ARBA" id="ARBA00022525"/>
    </source>
</evidence>
<keyword evidence="6 14" id="KW-0147">Chitin-binding</keyword>
<dbReference type="Pfam" id="PF00704">
    <property type="entry name" value="Glyco_hydro_18"/>
    <property type="match status" value="1"/>
</dbReference>
<dbReference type="PROSITE" id="PS01095">
    <property type="entry name" value="GH18_1"/>
    <property type="match status" value="1"/>
</dbReference>
<evidence type="ECO:0000313" key="21">
    <source>
        <dbReference type="Proteomes" id="UP001152087"/>
    </source>
</evidence>
<dbReference type="CDD" id="cd00035">
    <property type="entry name" value="ChtBD1"/>
    <property type="match status" value="1"/>
</dbReference>
<feature type="domain" description="Chitin-binding type-1" evidence="18">
    <location>
        <begin position="82"/>
        <end position="120"/>
    </location>
</feature>
<dbReference type="PROSITE" id="PS00026">
    <property type="entry name" value="CHIT_BIND_I_1"/>
    <property type="match status" value="1"/>
</dbReference>
<evidence type="ECO:0000256" key="12">
    <source>
        <dbReference type="ARBA" id="ARBA00023295"/>
    </source>
</evidence>
<proteinExistence type="inferred from homology"/>
<sequence>MTGSPWNPVFVLSLLLYSLLVLVPSVTALDSDAHAHLHRHALLARRDQSLGTSRASFPESPPVPAELRPRATSSASAAGQGDYTCGPGKPCSNKACCGPDGWCGYEPKYCGKGCQSNCDAKAECGKYAKNPGQECPLNVCCSEFGFCGTLPDYCGKGCQSNCKQPKPSAAKSDSQQRIIGYWEGWNTDHPCGTMTLGEIPVYMLTHLNIAFGYIDKEFKITNMDGVPADLYRDVGNLKAKNPDLKVVIALGGWTFSDPGPWQDVFPTLVSSRANRAVFIKNLLGFLEEFGYDGVDFDWEYPGADDRGGSDKDGANYVSLVKELRSAITSSGRDYIVTFTAPTSYWYLRHFDPKGMEPYVDWINLMSYDLHGVWDSDNPIGSQVLAHSNLTEIDLALDLFWRTGVEPKNIVLGLGFYGRSFKLKSSSCWKPGCGFSGPGDEGPCTGTPGILSYREIQDILTKTGATSYHDKEAAVRYLVYNGDSWISYDDESTFKAKIEYANKMGLSGLMVWAIDQDDGKLSALGAVTGDTPPRRSSHSSFDLVDLKRIFPKEYIPANTSDPEYGIITFGSGSNSGAVDPTSSGFGFLLAVGDSHGLTQLRKREGRPEPFVFLDCPENVLEKPINETQTARVVCTSEDVEGCFRIRERGVEGTLVEMPDECAPNSFARAISLELAKDQSIPEDLAKRSTPTSHVFEFSFDFDRLETRDDAKVAIRMDVSNVKGYWDHLVDSPGVETRDLETRYFSALNTDWKATFRDDTKFVWDAGTSLGIKKDLSAPVFWQAAEDCPVGDEDYGQGIAAFVEGEVDASMFYAASVIATARRGDSSVDVKQANGFIKVLGQTKLTFGIAGMGQLDIDQAGQGNPVHKTIPTEWMGGHTVRAGSWWGSLEINPYLSREYILATSNGGVGGPVVGSDNAATFNGRLTSRVTTDLGRFSATFPDTMNDHDIEVARKDRKKAVMEPHEDDVLYSGGGDTGSSITVGHSLTFGVQLNFVILPRVQGQRERSTSSTNMMVHSLTSTTWDIAKEADGHACAEVSVSKNMGWKDTGVTVFFTESIKPGEPLCWDTDKGKRQAPEALNNFANSDNAAFSHGLSKRGIDNPKDSFGVIHLRPNDALMDGANLFVQQNLDQRLGNIDCENGKCGTCLDTEETRECCGCVCMHCKWGRRDDIEPCEECQSGDDQGEWPGDIVVKRAEDEVDEETTPNLLYSRAPATIRLSYKPVSICKDSVQSSLEYRYPAFPASATKQWDGADNGKYDSISRYWGNASADCADWSIGKLATADVLHVGNGITRRTPYETEHVYEGQLLGEFFTTWLVEGKVPRQDPDPGTTSGKVDCGWVKDWIVNPDGTAYPWEDPLIRGKAVSLAQLLHTELGNIVHKDRLTIMIGRLNNKKQNLFGQTKLYQDKKYQKMSSDEQLQLVKEIGLLFNYMNHDDVWGMWCDTYNAMRVHLDEFDKFYPKGQNDPDVTLVDEWDKYNRAALDSIVVRTRKSWDWLHDNRRSKGMPALSTIETLWRANRIRNTKTNTFHLKKPCKNLPATSVK</sequence>
<dbReference type="SMART" id="SM00270">
    <property type="entry name" value="ChtBD1"/>
    <property type="match status" value="2"/>
</dbReference>
<accession>A0A9W8UUG3</accession>
<dbReference type="SUPFAM" id="SSF51445">
    <property type="entry name" value="(Trans)glycosidases"/>
    <property type="match status" value="1"/>
</dbReference>
<dbReference type="GO" id="GO:0000272">
    <property type="term" value="P:polysaccharide catabolic process"/>
    <property type="evidence" value="ECO:0007669"/>
    <property type="project" value="UniProtKB-KW"/>
</dbReference>
<comment type="caution">
    <text evidence="20">The sequence shown here is derived from an EMBL/GenBank/DDBJ whole genome shotgun (WGS) entry which is preliminary data.</text>
</comment>
<evidence type="ECO:0000313" key="20">
    <source>
        <dbReference type="EMBL" id="KAJ4175800.1"/>
    </source>
</evidence>
<comment type="subcellular location">
    <subcellularLocation>
        <location evidence="2">Secreted</location>
    </subcellularLocation>
</comment>
<dbReference type="GO" id="GO:0008061">
    <property type="term" value="F:chitin binding"/>
    <property type="evidence" value="ECO:0007669"/>
    <property type="project" value="UniProtKB-UniRule"/>
</dbReference>
<dbReference type="InterPro" id="IPR001579">
    <property type="entry name" value="Glyco_hydro_18_chit_AS"/>
</dbReference>
<feature type="region of interest" description="Disordered" evidence="16">
    <location>
        <begin position="52"/>
        <end position="75"/>
    </location>
</feature>
<dbReference type="Gene3D" id="3.10.50.10">
    <property type="match status" value="1"/>
</dbReference>
<keyword evidence="9" id="KW-0146">Chitin degradation</keyword>
<reference evidence="20" key="1">
    <citation type="submission" date="2022-09" db="EMBL/GenBank/DDBJ databases">
        <title>Fusarium specimens isolated from Avocado Roots.</title>
        <authorList>
            <person name="Stajich J."/>
            <person name="Roper C."/>
            <person name="Heimlech-Rivalta G."/>
        </authorList>
    </citation>
    <scope>NUCLEOTIDE SEQUENCE</scope>
    <source>
        <strain evidence="20">A02</strain>
    </source>
</reference>
<organism evidence="20 21">
    <name type="scientific">Fusarium falciforme</name>
    <dbReference type="NCBI Taxonomy" id="195108"/>
    <lineage>
        <taxon>Eukaryota</taxon>
        <taxon>Fungi</taxon>
        <taxon>Dikarya</taxon>
        <taxon>Ascomycota</taxon>
        <taxon>Pezizomycotina</taxon>
        <taxon>Sordariomycetes</taxon>
        <taxon>Hypocreomycetidae</taxon>
        <taxon>Hypocreales</taxon>
        <taxon>Nectriaceae</taxon>
        <taxon>Fusarium</taxon>
        <taxon>Fusarium solani species complex</taxon>
    </lineage>
</organism>
<comment type="similarity">
    <text evidence="3">Belongs to the glycosyl hydrolase 18 family. Chitinase class V subfamily.</text>
</comment>
<keyword evidence="8 15" id="KW-0378">Hydrolase</keyword>
<dbReference type="Proteomes" id="UP001152087">
    <property type="component" value="Unassembled WGS sequence"/>
</dbReference>
<dbReference type="EC" id="3.2.1.14" evidence="4"/>
<protein>
    <recommendedName>
        <fullName evidence="4">chitinase</fullName>
        <ecNumber evidence="4">3.2.1.14</ecNumber>
    </recommendedName>
</protein>
<feature type="chain" id="PRO_5040946107" description="chitinase" evidence="17">
    <location>
        <begin position="29"/>
        <end position="1540"/>
    </location>
</feature>
<keyword evidence="12 15" id="KW-0326">Glycosidase</keyword>
<feature type="disulfide bond" evidence="14">
    <location>
        <begin position="96"/>
        <end position="110"/>
    </location>
</feature>
<dbReference type="PROSITE" id="PS51910">
    <property type="entry name" value="GH18_2"/>
    <property type="match status" value="1"/>
</dbReference>
<dbReference type="InterPro" id="IPR018371">
    <property type="entry name" value="Chitin-binding_1_CS"/>
</dbReference>
<feature type="disulfide bond" evidence="14">
    <location>
        <begin position="158"/>
        <end position="162"/>
    </location>
</feature>
<evidence type="ECO:0000256" key="6">
    <source>
        <dbReference type="ARBA" id="ARBA00022669"/>
    </source>
</evidence>
<evidence type="ECO:0000256" key="15">
    <source>
        <dbReference type="RuleBase" id="RU000489"/>
    </source>
</evidence>
<evidence type="ECO:0000256" key="16">
    <source>
        <dbReference type="SAM" id="MobiDB-lite"/>
    </source>
</evidence>
<dbReference type="SUPFAM" id="SSF54556">
    <property type="entry name" value="Chitinase insertion domain"/>
    <property type="match status" value="1"/>
</dbReference>
<evidence type="ECO:0000256" key="2">
    <source>
        <dbReference type="ARBA" id="ARBA00004613"/>
    </source>
</evidence>
<feature type="signal peptide" evidence="17">
    <location>
        <begin position="1"/>
        <end position="28"/>
    </location>
</feature>
<dbReference type="SUPFAM" id="SSF57016">
    <property type="entry name" value="Plant lectins/antimicrobial peptides"/>
    <property type="match status" value="2"/>
</dbReference>
<dbReference type="InterPro" id="IPR036861">
    <property type="entry name" value="Endochitinase-like_sf"/>
</dbReference>
<evidence type="ECO:0000256" key="1">
    <source>
        <dbReference type="ARBA" id="ARBA00000822"/>
    </source>
</evidence>
<evidence type="ECO:0000256" key="13">
    <source>
        <dbReference type="ARBA" id="ARBA00023326"/>
    </source>
</evidence>
<evidence type="ECO:0000256" key="10">
    <source>
        <dbReference type="ARBA" id="ARBA00023180"/>
    </source>
</evidence>
<dbReference type="FunFam" id="3.10.50.10:FF:000003">
    <property type="entry name" value="Class V chitinase CHIT5b"/>
    <property type="match status" value="1"/>
</dbReference>
<dbReference type="Gene3D" id="3.20.20.80">
    <property type="entry name" value="Glycosidases"/>
    <property type="match status" value="1"/>
</dbReference>
<comment type="catalytic activity">
    <reaction evidence="1">
        <text>Random endo-hydrolysis of N-acetyl-beta-D-glucosaminide (1-&gt;4)-beta-linkages in chitin and chitodextrins.</text>
        <dbReference type="EC" id="3.2.1.14"/>
    </reaction>
</comment>
<feature type="disulfide bond" evidence="14">
    <location>
        <begin position="91"/>
        <end position="103"/>
    </location>
</feature>
<keyword evidence="5" id="KW-0964">Secreted</keyword>
<dbReference type="InterPro" id="IPR029070">
    <property type="entry name" value="Chitinase_insertion_sf"/>
</dbReference>
<dbReference type="InterPro" id="IPR050314">
    <property type="entry name" value="Glycosyl_Hydrlase_18"/>
</dbReference>
<dbReference type="InterPro" id="IPR011583">
    <property type="entry name" value="Chitinase_II/V-like_cat"/>
</dbReference>
<feature type="disulfide bond" evidence="14">
    <location>
        <begin position="114"/>
        <end position="118"/>
    </location>
</feature>
<evidence type="ECO:0000259" key="18">
    <source>
        <dbReference type="PROSITE" id="PS50941"/>
    </source>
</evidence>
<gene>
    <name evidence="20" type="ORF">NW755_014750</name>
</gene>
<evidence type="ECO:0000256" key="4">
    <source>
        <dbReference type="ARBA" id="ARBA00012729"/>
    </source>
</evidence>
<dbReference type="InterPro" id="IPR001002">
    <property type="entry name" value="Chitin-bd_1"/>
</dbReference>
<comment type="caution">
    <text evidence="14">Lacks conserved residue(s) required for the propagation of feature annotation.</text>
</comment>
<feature type="domain" description="GH18" evidence="19">
    <location>
        <begin position="176"/>
        <end position="533"/>
    </location>
</feature>
<feature type="disulfide bond" evidence="14">
    <location>
        <begin position="140"/>
        <end position="154"/>
    </location>
</feature>
<evidence type="ECO:0000256" key="17">
    <source>
        <dbReference type="SAM" id="SignalP"/>
    </source>
</evidence>
<feature type="disulfide bond" evidence="14">
    <location>
        <begin position="135"/>
        <end position="147"/>
    </location>
</feature>
<evidence type="ECO:0000256" key="7">
    <source>
        <dbReference type="ARBA" id="ARBA00022729"/>
    </source>
</evidence>
<dbReference type="Pfam" id="PF00187">
    <property type="entry name" value="Chitin_bind_1"/>
    <property type="match status" value="1"/>
</dbReference>
<keyword evidence="21" id="KW-1185">Reference proteome</keyword>
<dbReference type="SMART" id="SM00636">
    <property type="entry name" value="Glyco_18"/>
    <property type="match status" value="1"/>
</dbReference>
<keyword evidence="7 17" id="KW-0732">Signal</keyword>
<dbReference type="InterPro" id="IPR017853">
    <property type="entry name" value="GH"/>
</dbReference>
<name>A0A9W8UUG3_9HYPO</name>
<keyword evidence="14" id="KW-1015">Disulfide bond</keyword>